<dbReference type="GO" id="GO:0030975">
    <property type="term" value="F:thiamine binding"/>
    <property type="evidence" value="ECO:0007669"/>
    <property type="project" value="TreeGrafter"/>
</dbReference>
<name>A0A4R3ZAV3_9FIRM</name>
<dbReference type="GO" id="GO:0015888">
    <property type="term" value="P:thiamine transport"/>
    <property type="evidence" value="ECO:0007669"/>
    <property type="project" value="TreeGrafter"/>
</dbReference>
<dbReference type="Pfam" id="PF13416">
    <property type="entry name" value="SBP_bac_8"/>
    <property type="match status" value="1"/>
</dbReference>
<dbReference type="PANTHER" id="PTHR30006">
    <property type="entry name" value="THIAMINE-BINDING PERIPLASMIC PROTEIN-RELATED"/>
    <property type="match status" value="1"/>
</dbReference>
<evidence type="ECO:0000313" key="3">
    <source>
        <dbReference type="EMBL" id="TCW02727.1"/>
    </source>
</evidence>
<dbReference type="AlphaFoldDB" id="A0A4R3ZAV3"/>
<proteinExistence type="predicted"/>
<evidence type="ECO:0000256" key="2">
    <source>
        <dbReference type="SAM" id="SignalP"/>
    </source>
</evidence>
<organism evidence="3 4">
    <name type="scientific">Longibaculum muris</name>
    <dbReference type="NCBI Taxonomy" id="1796628"/>
    <lineage>
        <taxon>Bacteria</taxon>
        <taxon>Bacillati</taxon>
        <taxon>Bacillota</taxon>
        <taxon>Erysipelotrichia</taxon>
        <taxon>Erysipelotrichales</taxon>
        <taxon>Coprobacillaceae</taxon>
        <taxon>Longibaculum</taxon>
    </lineage>
</organism>
<dbReference type="Proteomes" id="UP000295515">
    <property type="component" value="Unassembled WGS sequence"/>
</dbReference>
<evidence type="ECO:0000313" key="4">
    <source>
        <dbReference type="Proteomes" id="UP000295515"/>
    </source>
</evidence>
<dbReference type="PIRSF" id="PIRSF002825">
    <property type="entry name" value="CfbpA"/>
    <property type="match status" value="1"/>
</dbReference>
<feature type="signal peptide" evidence="2">
    <location>
        <begin position="1"/>
        <end position="19"/>
    </location>
</feature>
<dbReference type="PROSITE" id="PS51257">
    <property type="entry name" value="PROKAR_LIPOPROTEIN"/>
    <property type="match status" value="1"/>
</dbReference>
<feature type="chain" id="PRO_5038620607" evidence="2">
    <location>
        <begin position="20"/>
        <end position="342"/>
    </location>
</feature>
<evidence type="ECO:0000256" key="1">
    <source>
        <dbReference type="ARBA" id="ARBA00022729"/>
    </source>
</evidence>
<dbReference type="CDD" id="cd13546">
    <property type="entry name" value="PBP2_BitB"/>
    <property type="match status" value="1"/>
</dbReference>
<dbReference type="EMBL" id="SMCQ01000001">
    <property type="protein sequence ID" value="TCW02727.1"/>
    <property type="molecule type" value="Genomic_DNA"/>
</dbReference>
<dbReference type="GO" id="GO:0030976">
    <property type="term" value="F:thiamine pyrophosphate binding"/>
    <property type="evidence" value="ECO:0007669"/>
    <property type="project" value="TreeGrafter"/>
</dbReference>
<dbReference type="GO" id="GO:0030288">
    <property type="term" value="C:outer membrane-bounded periplasmic space"/>
    <property type="evidence" value="ECO:0007669"/>
    <property type="project" value="TreeGrafter"/>
</dbReference>
<sequence length="342" mass="37553">MKKFLKVLLAGVLVSGALVGCSQSDSKDAGKVVIYSPNTENEVNSIIPAFEESTGIKVELVQGKTGEMVTRIDSEKGNPQADILWGGMNLGVYTTNPDLWEKYVSPNENLIDENYRNTTGYFTNYLLSGSGCFILNNKLIKELGVEVKGYKDLLNPKLKGKIASGDPTSSSSAWAELTNMLLVMGEKKYDDKAWDYVKDFVKQLDGVELSSSSAVYKGVAEGEYAVGVSYEDPCVSLLQDGADVTVVYPEEGAVWLPAAAAVIKGAPNMEQAKKFIDFLISDECQKIISGLTVRGTNTKMKSTNKYMKPMSEINVAYEDIKYCADHKTEWQAKYAEIKRSVK</sequence>
<protein>
    <submittedName>
        <fullName evidence="3">Iron(III) transport system substrate-binding protein</fullName>
    </submittedName>
</protein>
<dbReference type="InterPro" id="IPR006059">
    <property type="entry name" value="SBP"/>
</dbReference>
<comment type="caution">
    <text evidence="3">The sequence shown here is derived from an EMBL/GenBank/DDBJ whole genome shotgun (WGS) entry which is preliminary data.</text>
</comment>
<dbReference type="RefSeq" id="WP_066448634.1">
    <property type="nucleotide sequence ID" value="NZ_DBGCPY010000016.1"/>
</dbReference>
<reference evidence="3 4" key="1">
    <citation type="submission" date="2019-03" db="EMBL/GenBank/DDBJ databases">
        <title>Genomic Encyclopedia of Type Strains, Phase IV (KMG-IV): sequencing the most valuable type-strain genomes for metagenomic binning, comparative biology and taxonomic classification.</title>
        <authorList>
            <person name="Goeker M."/>
        </authorList>
    </citation>
    <scope>NUCLEOTIDE SEQUENCE [LARGE SCALE GENOMIC DNA]</scope>
    <source>
        <strain evidence="3 4">DSM 29487</strain>
    </source>
</reference>
<dbReference type="PANTHER" id="PTHR30006:SF2">
    <property type="entry name" value="ABC TRANSPORTER SUBSTRATE-BINDING PROTEIN"/>
    <property type="match status" value="1"/>
</dbReference>
<dbReference type="InterPro" id="IPR026045">
    <property type="entry name" value="Ferric-bd"/>
</dbReference>
<keyword evidence="1 2" id="KW-0732">Signal</keyword>
<dbReference type="Gene3D" id="3.40.190.10">
    <property type="entry name" value="Periplasmic binding protein-like II"/>
    <property type="match status" value="2"/>
</dbReference>
<gene>
    <name evidence="3" type="ORF">EDD60_10124</name>
</gene>
<accession>A0A4R3ZAV3</accession>
<dbReference type="SUPFAM" id="SSF53850">
    <property type="entry name" value="Periplasmic binding protein-like II"/>
    <property type="match status" value="1"/>
</dbReference>
<keyword evidence="4" id="KW-1185">Reference proteome</keyword>
<dbReference type="GeneID" id="98913855"/>